<evidence type="ECO:0000313" key="2">
    <source>
        <dbReference type="EMBL" id="EMP34667.1"/>
    </source>
</evidence>
<feature type="non-terminal residue" evidence="2">
    <location>
        <position position="1"/>
    </location>
</feature>
<accession>M7C2M7</accession>
<feature type="non-terminal residue" evidence="2">
    <location>
        <position position="243"/>
    </location>
</feature>
<dbReference type="eggNOG" id="KOG4817">
    <property type="taxonomic scope" value="Eukaryota"/>
</dbReference>
<dbReference type="GO" id="GO:0030154">
    <property type="term" value="P:cell differentiation"/>
    <property type="evidence" value="ECO:0007669"/>
    <property type="project" value="TreeGrafter"/>
</dbReference>
<dbReference type="PANTHER" id="PTHR14038:SF4">
    <property type="entry name" value="PROTEIN PRRC2B"/>
    <property type="match status" value="1"/>
</dbReference>
<dbReference type="STRING" id="8469.M7C2M7"/>
<sequence length="243" mass="25571">AGLTQSIPILRRDHHLQRCIGLNPMSFPTADLTLKMESARKAWENSPSLPEQNSPGGAGSGIQPPSSVGASSGVSYSSFGGVSMPPMPVASVAPSASIPGNHIPPLYLDGHVFASQPRLVPQTIPQQQSYQQAAAAQQIPISLHTSLQAQAQLGLRGGLPVSQSQEIYSSIQPFRSPVYMHPSLSQPSTMVLTGGAALKPPYSAFPGMQPLEMVKTQSGSPYQPMSGSQTLVYEGQINQAASM</sequence>
<evidence type="ECO:0000256" key="1">
    <source>
        <dbReference type="SAM" id="MobiDB-lite"/>
    </source>
</evidence>
<dbReference type="AlphaFoldDB" id="M7C2M7"/>
<dbReference type="InterPro" id="IPR033184">
    <property type="entry name" value="PRRC2"/>
</dbReference>
<dbReference type="Proteomes" id="UP000031443">
    <property type="component" value="Unassembled WGS sequence"/>
</dbReference>
<feature type="region of interest" description="Disordered" evidence="1">
    <location>
        <begin position="41"/>
        <end position="69"/>
    </location>
</feature>
<gene>
    <name evidence="2" type="ORF">UY3_08244</name>
</gene>
<dbReference type="EMBL" id="KB532021">
    <property type="protein sequence ID" value="EMP34667.1"/>
    <property type="molecule type" value="Genomic_DNA"/>
</dbReference>
<feature type="compositionally biased region" description="Polar residues" evidence="1">
    <location>
        <begin position="45"/>
        <end position="55"/>
    </location>
</feature>
<protein>
    <submittedName>
        <fullName evidence="2">Protein PRRC2B</fullName>
    </submittedName>
</protein>
<keyword evidence="3" id="KW-1185">Reference proteome</keyword>
<proteinExistence type="predicted"/>
<evidence type="ECO:0000313" key="3">
    <source>
        <dbReference type="Proteomes" id="UP000031443"/>
    </source>
</evidence>
<dbReference type="PANTHER" id="PTHR14038">
    <property type="entry name" value="BAT2 HLA-B-ASSOCIATED TRANSCRIPT 2"/>
    <property type="match status" value="1"/>
</dbReference>
<reference evidence="3" key="1">
    <citation type="journal article" date="2013" name="Nat. Genet.">
        <title>The draft genomes of soft-shell turtle and green sea turtle yield insights into the development and evolution of the turtle-specific body plan.</title>
        <authorList>
            <person name="Wang Z."/>
            <person name="Pascual-Anaya J."/>
            <person name="Zadissa A."/>
            <person name="Li W."/>
            <person name="Niimura Y."/>
            <person name="Huang Z."/>
            <person name="Li C."/>
            <person name="White S."/>
            <person name="Xiong Z."/>
            <person name="Fang D."/>
            <person name="Wang B."/>
            <person name="Ming Y."/>
            <person name="Chen Y."/>
            <person name="Zheng Y."/>
            <person name="Kuraku S."/>
            <person name="Pignatelli M."/>
            <person name="Herrero J."/>
            <person name="Beal K."/>
            <person name="Nozawa M."/>
            <person name="Li Q."/>
            <person name="Wang J."/>
            <person name="Zhang H."/>
            <person name="Yu L."/>
            <person name="Shigenobu S."/>
            <person name="Wang J."/>
            <person name="Liu J."/>
            <person name="Flicek P."/>
            <person name="Searle S."/>
            <person name="Wang J."/>
            <person name="Kuratani S."/>
            <person name="Yin Y."/>
            <person name="Aken B."/>
            <person name="Zhang G."/>
            <person name="Irie N."/>
        </authorList>
    </citation>
    <scope>NUCLEOTIDE SEQUENCE [LARGE SCALE GENOMIC DNA]</scope>
</reference>
<organism evidence="2 3">
    <name type="scientific">Chelonia mydas</name>
    <name type="common">Green sea-turtle</name>
    <name type="synonym">Chelonia agassizi</name>
    <dbReference type="NCBI Taxonomy" id="8469"/>
    <lineage>
        <taxon>Eukaryota</taxon>
        <taxon>Metazoa</taxon>
        <taxon>Chordata</taxon>
        <taxon>Craniata</taxon>
        <taxon>Vertebrata</taxon>
        <taxon>Euteleostomi</taxon>
        <taxon>Archelosauria</taxon>
        <taxon>Testudinata</taxon>
        <taxon>Testudines</taxon>
        <taxon>Cryptodira</taxon>
        <taxon>Durocryptodira</taxon>
        <taxon>Americhelydia</taxon>
        <taxon>Chelonioidea</taxon>
        <taxon>Cheloniidae</taxon>
        <taxon>Chelonia</taxon>
    </lineage>
</organism>
<name>M7C2M7_CHEMY</name>